<reference evidence="7" key="1">
    <citation type="submission" date="2013-04" db="EMBL/GenBank/DDBJ databases">
        <authorList>
            <person name="Qu J."/>
            <person name="Murali S.C."/>
            <person name="Bandaranaike D."/>
            <person name="Bellair M."/>
            <person name="Blankenburg K."/>
            <person name="Chao H."/>
            <person name="Dinh H."/>
            <person name="Doddapaneni H."/>
            <person name="Downs B."/>
            <person name="Dugan-Rocha S."/>
            <person name="Elkadiri S."/>
            <person name="Gnanaolivu R.D."/>
            <person name="Hernandez B."/>
            <person name="Javaid M."/>
            <person name="Jayaseelan J.C."/>
            <person name="Lee S."/>
            <person name="Li M."/>
            <person name="Ming W."/>
            <person name="Munidasa M."/>
            <person name="Muniz J."/>
            <person name="Nguyen L."/>
            <person name="Ongeri F."/>
            <person name="Osuji N."/>
            <person name="Pu L.-L."/>
            <person name="Puazo M."/>
            <person name="Qu C."/>
            <person name="Quiroz J."/>
            <person name="Raj R."/>
            <person name="Weissenberger G."/>
            <person name="Xin Y."/>
            <person name="Zou X."/>
            <person name="Han Y."/>
            <person name="Richards S."/>
            <person name="Worley K."/>
            <person name="Muzny D."/>
            <person name="Gibbs R."/>
        </authorList>
    </citation>
    <scope>NUCLEOTIDE SEQUENCE</scope>
    <source>
        <strain evidence="7">Sampled in the wild</strain>
    </source>
</reference>
<evidence type="ECO:0000256" key="4">
    <source>
        <dbReference type="ARBA" id="ARBA00022989"/>
    </source>
</evidence>
<protein>
    <recommendedName>
        <fullName evidence="9">Major facilitator superfamily (MFS) profile domain-containing protein</fullName>
    </recommendedName>
</protein>
<dbReference type="OrthoDB" id="6133115at2759"/>
<evidence type="ECO:0000256" key="5">
    <source>
        <dbReference type="ARBA" id="ARBA00023136"/>
    </source>
</evidence>
<evidence type="ECO:0000256" key="3">
    <source>
        <dbReference type="ARBA" id="ARBA00022692"/>
    </source>
</evidence>
<evidence type="ECO:0008006" key="9">
    <source>
        <dbReference type="Google" id="ProtNLM"/>
    </source>
</evidence>
<dbReference type="AlphaFoldDB" id="A0A8K0KD78"/>
<organism evidence="7 8">
    <name type="scientific">Ladona fulva</name>
    <name type="common">Scarce chaser dragonfly</name>
    <name type="synonym">Libellula fulva</name>
    <dbReference type="NCBI Taxonomy" id="123851"/>
    <lineage>
        <taxon>Eukaryota</taxon>
        <taxon>Metazoa</taxon>
        <taxon>Ecdysozoa</taxon>
        <taxon>Arthropoda</taxon>
        <taxon>Hexapoda</taxon>
        <taxon>Insecta</taxon>
        <taxon>Pterygota</taxon>
        <taxon>Palaeoptera</taxon>
        <taxon>Odonata</taxon>
        <taxon>Epiprocta</taxon>
        <taxon>Anisoptera</taxon>
        <taxon>Libelluloidea</taxon>
        <taxon>Libellulidae</taxon>
        <taxon>Ladona</taxon>
    </lineage>
</organism>
<dbReference type="PANTHER" id="PTHR23511:SF34">
    <property type="entry name" value="SYNAPTIC VESICLE GLYCOPROTEIN 2"/>
    <property type="match status" value="1"/>
</dbReference>
<evidence type="ECO:0000256" key="6">
    <source>
        <dbReference type="SAM" id="Phobius"/>
    </source>
</evidence>
<feature type="transmembrane region" description="Helical" evidence="6">
    <location>
        <begin position="24"/>
        <end position="48"/>
    </location>
</feature>
<evidence type="ECO:0000256" key="2">
    <source>
        <dbReference type="ARBA" id="ARBA00022448"/>
    </source>
</evidence>
<keyword evidence="8" id="KW-1185">Reference proteome</keyword>
<evidence type="ECO:0000313" key="8">
    <source>
        <dbReference type="Proteomes" id="UP000792457"/>
    </source>
</evidence>
<feature type="transmembrane region" description="Helical" evidence="6">
    <location>
        <begin position="117"/>
        <end position="136"/>
    </location>
</feature>
<feature type="transmembrane region" description="Helical" evidence="6">
    <location>
        <begin position="91"/>
        <end position="111"/>
    </location>
</feature>
<keyword evidence="2" id="KW-0813">Transport</keyword>
<evidence type="ECO:0000256" key="1">
    <source>
        <dbReference type="ARBA" id="ARBA00004141"/>
    </source>
</evidence>
<evidence type="ECO:0000313" key="7">
    <source>
        <dbReference type="EMBL" id="KAG8231555.1"/>
    </source>
</evidence>
<comment type="caution">
    <text evidence="7">The sequence shown here is derived from an EMBL/GenBank/DDBJ whole genome shotgun (WGS) entry which is preliminary data.</text>
</comment>
<comment type="subcellular location">
    <subcellularLocation>
        <location evidence="1">Membrane</location>
        <topology evidence="1">Multi-pass membrane protein</topology>
    </subcellularLocation>
</comment>
<dbReference type="Gene3D" id="1.20.1250.20">
    <property type="entry name" value="MFS general substrate transporter like domains"/>
    <property type="match status" value="1"/>
</dbReference>
<dbReference type="EMBL" id="KZ308559">
    <property type="protein sequence ID" value="KAG8231555.1"/>
    <property type="molecule type" value="Genomic_DNA"/>
</dbReference>
<dbReference type="GO" id="GO:0016020">
    <property type="term" value="C:membrane"/>
    <property type="evidence" value="ECO:0007669"/>
    <property type="project" value="UniProtKB-SubCell"/>
</dbReference>
<dbReference type="SUPFAM" id="SSF103473">
    <property type="entry name" value="MFS general substrate transporter"/>
    <property type="match status" value="1"/>
</dbReference>
<keyword evidence="4 6" id="KW-1133">Transmembrane helix</keyword>
<dbReference type="InterPro" id="IPR036259">
    <property type="entry name" value="MFS_trans_sf"/>
</dbReference>
<dbReference type="PANTHER" id="PTHR23511">
    <property type="entry name" value="SYNAPTIC VESICLE GLYCOPROTEIN 2"/>
    <property type="match status" value="1"/>
</dbReference>
<dbReference type="Pfam" id="PF07690">
    <property type="entry name" value="MFS_1"/>
    <property type="match status" value="1"/>
</dbReference>
<reference evidence="7" key="2">
    <citation type="submission" date="2017-10" db="EMBL/GenBank/DDBJ databases">
        <title>Ladona fulva Genome sequencing and assembly.</title>
        <authorList>
            <person name="Murali S."/>
            <person name="Richards S."/>
            <person name="Bandaranaike D."/>
            <person name="Bellair M."/>
            <person name="Blankenburg K."/>
            <person name="Chao H."/>
            <person name="Dinh H."/>
            <person name="Doddapaneni H."/>
            <person name="Dugan-Rocha S."/>
            <person name="Elkadiri S."/>
            <person name="Gnanaolivu R."/>
            <person name="Hernandez B."/>
            <person name="Skinner E."/>
            <person name="Javaid M."/>
            <person name="Lee S."/>
            <person name="Li M."/>
            <person name="Ming W."/>
            <person name="Munidasa M."/>
            <person name="Muniz J."/>
            <person name="Nguyen L."/>
            <person name="Hughes D."/>
            <person name="Osuji N."/>
            <person name="Pu L.-L."/>
            <person name="Puazo M."/>
            <person name="Qu C."/>
            <person name="Quiroz J."/>
            <person name="Raj R."/>
            <person name="Weissenberger G."/>
            <person name="Xin Y."/>
            <person name="Zou X."/>
            <person name="Han Y."/>
            <person name="Worley K."/>
            <person name="Muzny D."/>
            <person name="Gibbs R."/>
        </authorList>
    </citation>
    <scope>NUCLEOTIDE SEQUENCE</scope>
    <source>
        <strain evidence="7">Sampled in the wild</strain>
    </source>
</reference>
<sequence length="146" mass="15770">MVSFFSYSHYFSSVIHRNTSHDKLYFLFVLTVTAMMITACCGVGSYFVRSALQNLILSCALQAFNAASFSTLMSVLIELFPASLRGLAMTILMNMSYVGSIAGNLVFGLLLDISCAIPVFLSAGVIAGCSLLCFFLPNTKNVQMSG</sequence>
<dbReference type="Proteomes" id="UP000792457">
    <property type="component" value="Unassembled WGS sequence"/>
</dbReference>
<dbReference type="GO" id="GO:0022857">
    <property type="term" value="F:transmembrane transporter activity"/>
    <property type="evidence" value="ECO:0007669"/>
    <property type="project" value="InterPro"/>
</dbReference>
<dbReference type="InterPro" id="IPR011701">
    <property type="entry name" value="MFS"/>
</dbReference>
<proteinExistence type="predicted"/>
<accession>A0A8K0KD78</accession>
<name>A0A8K0KD78_LADFU</name>
<feature type="transmembrane region" description="Helical" evidence="6">
    <location>
        <begin position="54"/>
        <end position="79"/>
    </location>
</feature>
<keyword evidence="5 6" id="KW-0472">Membrane</keyword>
<keyword evidence="3 6" id="KW-0812">Transmembrane</keyword>
<gene>
    <name evidence="7" type="ORF">J437_LFUL011733</name>
</gene>